<protein>
    <submittedName>
        <fullName evidence="1">Uncharacterized protein</fullName>
    </submittedName>
</protein>
<keyword evidence="2" id="KW-1185">Reference proteome</keyword>
<comment type="caution">
    <text evidence="1">The sequence shown here is derived from an EMBL/GenBank/DDBJ whole genome shotgun (WGS) entry which is preliminary data.</text>
</comment>
<evidence type="ECO:0000313" key="1">
    <source>
        <dbReference type="EMBL" id="RRJ82763.1"/>
    </source>
</evidence>
<evidence type="ECO:0000313" key="2">
    <source>
        <dbReference type="Proteomes" id="UP000280792"/>
    </source>
</evidence>
<accession>A0A3P3VPL9</accession>
<dbReference type="AlphaFoldDB" id="A0A3P3VPL9"/>
<dbReference type="RefSeq" id="WP_125016801.1">
    <property type="nucleotide sequence ID" value="NZ_QWEZ01000002.1"/>
</dbReference>
<dbReference type="EMBL" id="QWEZ01000002">
    <property type="protein sequence ID" value="RRJ82763.1"/>
    <property type="molecule type" value="Genomic_DNA"/>
</dbReference>
<name>A0A3P3VPL9_9GAMM</name>
<reference evidence="1 2" key="2">
    <citation type="submission" date="2018-12" db="EMBL/GenBank/DDBJ databases">
        <title>Simiduia agarivorans gen. nov., sp. nov., a marine, agarolytic bacterium isolated from shallow coastal water from Keelung, Taiwan.</title>
        <authorList>
            <person name="Shieh W.Y."/>
        </authorList>
    </citation>
    <scope>NUCLEOTIDE SEQUENCE [LARGE SCALE GENOMIC DNA]</scope>
    <source>
        <strain evidence="1 2">GTF-13</strain>
    </source>
</reference>
<sequence length="226" mass="25658">MSFEQRVAQLLVEVTEQVLWREIQPWLRDRGHRIQLHCRVGSGRATHHRQQGARHSITYGRKMVASKRCPLQAELWTTAREIRARGYFRGQWGLAELLAHTCCHEFAHLVQSLNGWYGRGSIHNAGFYQILDRIHRSGSAQRVLEALLRAAQDAQLELGFLPPGAAARDTAPVPAPVRGQRVRFQYRGKLVSGVVTRIHRQTVRVENHGIAGVGYFRVPPAQLQLD</sequence>
<reference evidence="1 2" key="1">
    <citation type="submission" date="2018-08" db="EMBL/GenBank/DDBJ databases">
        <authorList>
            <person name="Khan S.A."/>
        </authorList>
    </citation>
    <scope>NUCLEOTIDE SEQUENCE [LARGE SCALE GENOMIC DNA]</scope>
    <source>
        <strain evidence="1 2">GTF-13</strain>
    </source>
</reference>
<dbReference type="Proteomes" id="UP000280792">
    <property type="component" value="Unassembled WGS sequence"/>
</dbReference>
<gene>
    <name evidence="1" type="ORF">D0544_12980</name>
</gene>
<proteinExistence type="predicted"/>
<organism evidence="1 2">
    <name type="scientific">Aestuariirhabdus litorea</name>
    <dbReference type="NCBI Taxonomy" id="2528527"/>
    <lineage>
        <taxon>Bacteria</taxon>
        <taxon>Pseudomonadati</taxon>
        <taxon>Pseudomonadota</taxon>
        <taxon>Gammaproteobacteria</taxon>
        <taxon>Oceanospirillales</taxon>
        <taxon>Aestuariirhabdaceae</taxon>
        <taxon>Aestuariirhabdus</taxon>
    </lineage>
</organism>